<dbReference type="Gene3D" id="3.40.50.360">
    <property type="match status" value="1"/>
</dbReference>
<evidence type="ECO:0000256" key="2">
    <source>
        <dbReference type="ARBA" id="ARBA00023002"/>
    </source>
</evidence>
<dbReference type="InterPro" id="IPR051545">
    <property type="entry name" value="NAD(P)H_dehydrogenase_qn"/>
</dbReference>
<dbReference type="Proteomes" id="UP000225108">
    <property type="component" value="Unassembled WGS sequence"/>
</dbReference>
<dbReference type="PANTHER" id="PTHR10204:SF34">
    <property type="entry name" value="NAD(P)H DEHYDROGENASE [QUINONE] 1 ISOFORM 1"/>
    <property type="match status" value="1"/>
</dbReference>
<dbReference type="AlphaFoldDB" id="A0A2G3PM96"/>
<dbReference type="RefSeq" id="WP_099382885.1">
    <property type="nucleotide sequence ID" value="NZ_PEBD01000008.1"/>
</dbReference>
<dbReference type="Pfam" id="PF02525">
    <property type="entry name" value="Flavodoxin_2"/>
    <property type="match status" value="1"/>
</dbReference>
<evidence type="ECO:0000256" key="1">
    <source>
        <dbReference type="ARBA" id="ARBA00006252"/>
    </source>
</evidence>
<evidence type="ECO:0000313" key="4">
    <source>
        <dbReference type="EMBL" id="PHV66876.1"/>
    </source>
</evidence>
<keyword evidence="2" id="KW-0560">Oxidoreductase</keyword>
<dbReference type="EMBL" id="PEBD01000008">
    <property type="protein sequence ID" value="PHV66876.1"/>
    <property type="molecule type" value="Genomic_DNA"/>
</dbReference>
<gene>
    <name evidence="4" type="ORF">CSW57_11510</name>
</gene>
<dbReference type="SUPFAM" id="SSF52218">
    <property type="entry name" value="Flavoproteins"/>
    <property type="match status" value="1"/>
</dbReference>
<sequence>MSNADQHPDVILVVVHPDTQSVTWNVARAMKESIAAENLTATTYDLAASGFDPAFNNDDLAHFRGLAGVPVDVAEQQQMLRSAAAVVLVFPVYWWSLPALAKGWIDRVFTRGFAYDDRVADAPSAIKGLHLVAIGGIDEGTHQRHGYKKAMTLQMIHGIADYSRIEASSLEFLYDADSDDPAVRRELIAQAEVIGAKIAASVVGQREPASPQQLSSLGLST</sequence>
<protein>
    <submittedName>
        <fullName evidence="4">NAD(P)H dehydrogenase</fullName>
    </submittedName>
</protein>
<dbReference type="PANTHER" id="PTHR10204">
    <property type="entry name" value="NAD P H OXIDOREDUCTASE-RELATED"/>
    <property type="match status" value="1"/>
</dbReference>
<feature type="domain" description="Flavodoxin-like fold" evidence="3">
    <location>
        <begin position="10"/>
        <end position="187"/>
    </location>
</feature>
<dbReference type="GO" id="GO:0005829">
    <property type="term" value="C:cytosol"/>
    <property type="evidence" value="ECO:0007669"/>
    <property type="project" value="TreeGrafter"/>
</dbReference>
<organism evidence="4 5">
    <name type="scientific">Williamsia marianensis</name>
    <dbReference type="NCBI Taxonomy" id="85044"/>
    <lineage>
        <taxon>Bacteria</taxon>
        <taxon>Bacillati</taxon>
        <taxon>Actinomycetota</taxon>
        <taxon>Actinomycetes</taxon>
        <taxon>Mycobacteriales</taxon>
        <taxon>Nocardiaceae</taxon>
        <taxon>Williamsia</taxon>
    </lineage>
</organism>
<comment type="caution">
    <text evidence="4">The sequence shown here is derived from an EMBL/GenBank/DDBJ whole genome shotgun (WGS) entry which is preliminary data.</text>
</comment>
<name>A0A2G3PM96_WILMA</name>
<dbReference type="InterPro" id="IPR003680">
    <property type="entry name" value="Flavodoxin_fold"/>
</dbReference>
<comment type="similarity">
    <text evidence="1">Belongs to the NAD(P)H dehydrogenase (quinone) family.</text>
</comment>
<reference evidence="4 5" key="1">
    <citation type="submission" date="2017-10" db="EMBL/GenBank/DDBJ databases">
        <title>The draft genome sequence of Williamsia sp. BULT 1.1 isolated from the semi-arid grassland soils from South Africa.</title>
        <authorList>
            <person name="Kabwe M.H."/>
            <person name="Govender N."/>
            <person name="Mutseka Lunga P."/>
            <person name="Vikram S."/>
            <person name="Makhalanyane T.P."/>
        </authorList>
    </citation>
    <scope>NUCLEOTIDE SEQUENCE [LARGE SCALE GENOMIC DNA]</scope>
    <source>
        <strain evidence="4 5">BULT 1.1</strain>
    </source>
</reference>
<dbReference type="GO" id="GO:0003955">
    <property type="term" value="F:NAD(P)H dehydrogenase (quinone) activity"/>
    <property type="evidence" value="ECO:0007669"/>
    <property type="project" value="TreeGrafter"/>
</dbReference>
<dbReference type="InterPro" id="IPR029039">
    <property type="entry name" value="Flavoprotein-like_sf"/>
</dbReference>
<evidence type="ECO:0000259" key="3">
    <source>
        <dbReference type="Pfam" id="PF02525"/>
    </source>
</evidence>
<proteinExistence type="inferred from homology"/>
<accession>A0A2G3PM96</accession>
<evidence type="ECO:0000313" key="5">
    <source>
        <dbReference type="Proteomes" id="UP000225108"/>
    </source>
</evidence>